<dbReference type="PANTHER" id="PTHR12827">
    <property type="entry name" value="MEIOTIC CHECKPOINT REGULATOR TSG24 FAMILY MEMBER"/>
    <property type="match status" value="1"/>
</dbReference>
<dbReference type="InterPro" id="IPR024990">
    <property type="entry name" value="Apc1"/>
</dbReference>
<evidence type="ECO:0000256" key="3">
    <source>
        <dbReference type="ARBA" id="ARBA00023306"/>
    </source>
</evidence>
<dbReference type="PANTHER" id="PTHR12827:SF3">
    <property type="entry name" value="ANAPHASE-PROMOTING COMPLEX SUBUNIT 1"/>
    <property type="match status" value="1"/>
</dbReference>
<evidence type="ECO:0000256" key="4">
    <source>
        <dbReference type="SAM" id="MobiDB-lite"/>
    </source>
</evidence>
<evidence type="ECO:0008006" key="7">
    <source>
        <dbReference type="Google" id="ProtNLM"/>
    </source>
</evidence>
<feature type="region of interest" description="Disordered" evidence="4">
    <location>
        <begin position="1"/>
        <end position="27"/>
    </location>
</feature>
<dbReference type="GO" id="GO:0051301">
    <property type="term" value="P:cell division"/>
    <property type="evidence" value="ECO:0007669"/>
    <property type="project" value="UniProtKB-KW"/>
</dbReference>
<gene>
    <name evidence="5" type="ORF">ACH5RR_019378</name>
</gene>
<keyword evidence="6" id="KW-1185">Reference proteome</keyword>
<sequence length="180" mass="20095">MPETKVNYPNQEPGRGKISENNRGGKVVEWSGRKSGEIGRRSGGDNVLEREGYAVSAGFSLGLVALGRGEDALGFMETLVDRLFQFIGGQEQKNERFHFLTQSVDEHQRTAGQVMDGTFNVDDTAPGAIVALALMYMKTESKLILSRLSNPQTHFDLQYVRPDFIMLRTKFDTLEQSLSF</sequence>
<comment type="caution">
    <text evidence="5">The sequence shown here is derived from an EMBL/GenBank/DDBJ whole genome shotgun (WGS) entry which is preliminary data.</text>
</comment>
<proteinExistence type="predicted"/>
<protein>
    <recommendedName>
        <fullName evidence="7">Anaphase-promoting complex subunit 1</fullName>
    </recommendedName>
</protein>
<evidence type="ECO:0000256" key="1">
    <source>
        <dbReference type="ARBA" id="ARBA00022618"/>
    </source>
</evidence>
<keyword evidence="3" id="KW-0131">Cell cycle</keyword>
<organism evidence="5 6">
    <name type="scientific">Cinchona calisaya</name>
    <dbReference type="NCBI Taxonomy" id="153742"/>
    <lineage>
        <taxon>Eukaryota</taxon>
        <taxon>Viridiplantae</taxon>
        <taxon>Streptophyta</taxon>
        <taxon>Embryophyta</taxon>
        <taxon>Tracheophyta</taxon>
        <taxon>Spermatophyta</taxon>
        <taxon>Magnoliopsida</taxon>
        <taxon>eudicotyledons</taxon>
        <taxon>Gunneridae</taxon>
        <taxon>Pentapetalae</taxon>
        <taxon>asterids</taxon>
        <taxon>lamiids</taxon>
        <taxon>Gentianales</taxon>
        <taxon>Rubiaceae</taxon>
        <taxon>Cinchonoideae</taxon>
        <taxon>Cinchoneae</taxon>
        <taxon>Cinchona</taxon>
    </lineage>
</organism>
<evidence type="ECO:0000256" key="2">
    <source>
        <dbReference type="ARBA" id="ARBA00022776"/>
    </source>
</evidence>
<name>A0ABD2ZPF3_9GENT</name>
<evidence type="ECO:0000313" key="5">
    <source>
        <dbReference type="EMBL" id="KAL3521229.1"/>
    </source>
</evidence>
<dbReference type="EMBL" id="JBJUIK010000008">
    <property type="protein sequence ID" value="KAL3521229.1"/>
    <property type="molecule type" value="Genomic_DNA"/>
</dbReference>
<keyword evidence="2" id="KW-0498">Mitosis</keyword>
<evidence type="ECO:0000313" key="6">
    <source>
        <dbReference type="Proteomes" id="UP001630127"/>
    </source>
</evidence>
<keyword evidence="1" id="KW-0132">Cell division</keyword>
<dbReference type="Proteomes" id="UP001630127">
    <property type="component" value="Unassembled WGS sequence"/>
</dbReference>
<reference evidence="5 6" key="1">
    <citation type="submission" date="2024-11" db="EMBL/GenBank/DDBJ databases">
        <title>A near-complete genome assembly of Cinchona calisaya.</title>
        <authorList>
            <person name="Lian D.C."/>
            <person name="Zhao X.W."/>
            <person name="Wei L."/>
        </authorList>
    </citation>
    <scope>NUCLEOTIDE SEQUENCE [LARGE SCALE GENOMIC DNA]</scope>
    <source>
        <tissue evidence="5">Nenye</tissue>
    </source>
</reference>
<dbReference type="AlphaFoldDB" id="A0ABD2ZPF3"/>
<accession>A0ABD2ZPF3</accession>